<sequence>MRAAMSVEPSQLDYLFPPPHSTDSFLLRYGGAIDVLFPATLKRSRSLEAEAANLSVSINATRNSWATIRFGSSADPQSCLCTADALGKKHEFKRRLCVATSIILVYRGNKLFIPNMTLPFCGNYLRRYGKTRLFLLQNPISRNTLAAFWSSPATYVCSTGDLRAGAR</sequence>
<organism evidence="1 2">
    <name type="scientific">Athelia psychrophila</name>
    <dbReference type="NCBI Taxonomy" id="1759441"/>
    <lineage>
        <taxon>Eukaryota</taxon>
        <taxon>Fungi</taxon>
        <taxon>Dikarya</taxon>
        <taxon>Basidiomycota</taxon>
        <taxon>Agaricomycotina</taxon>
        <taxon>Agaricomycetes</taxon>
        <taxon>Agaricomycetidae</taxon>
        <taxon>Atheliales</taxon>
        <taxon>Atheliaceae</taxon>
        <taxon>Athelia</taxon>
    </lineage>
</organism>
<evidence type="ECO:0000313" key="2">
    <source>
        <dbReference type="Proteomes" id="UP000076532"/>
    </source>
</evidence>
<keyword evidence="2" id="KW-1185">Reference proteome</keyword>
<accession>A0A166RS13</accession>
<evidence type="ECO:0000313" key="1">
    <source>
        <dbReference type="EMBL" id="KZP28591.1"/>
    </source>
</evidence>
<dbReference type="EMBL" id="KV417502">
    <property type="protein sequence ID" value="KZP28591.1"/>
    <property type="molecule type" value="Genomic_DNA"/>
</dbReference>
<dbReference type="Proteomes" id="UP000076532">
    <property type="component" value="Unassembled WGS sequence"/>
</dbReference>
<dbReference type="AlphaFoldDB" id="A0A166RS13"/>
<protein>
    <submittedName>
        <fullName evidence="1">Uncharacterized protein</fullName>
    </submittedName>
</protein>
<proteinExistence type="predicted"/>
<reference evidence="1 2" key="1">
    <citation type="journal article" date="2016" name="Mol. Biol. Evol.">
        <title>Comparative Genomics of Early-Diverging Mushroom-Forming Fungi Provides Insights into the Origins of Lignocellulose Decay Capabilities.</title>
        <authorList>
            <person name="Nagy L.G."/>
            <person name="Riley R."/>
            <person name="Tritt A."/>
            <person name="Adam C."/>
            <person name="Daum C."/>
            <person name="Floudas D."/>
            <person name="Sun H."/>
            <person name="Yadav J.S."/>
            <person name="Pangilinan J."/>
            <person name="Larsson K.H."/>
            <person name="Matsuura K."/>
            <person name="Barry K."/>
            <person name="Labutti K."/>
            <person name="Kuo R."/>
            <person name="Ohm R.A."/>
            <person name="Bhattacharya S.S."/>
            <person name="Shirouzu T."/>
            <person name="Yoshinaga Y."/>
            <person name="Martin F.M."/>
            <person name="Grigoriev I.V."/>
            <person name="Hibbett D.S."/>
        </authorList>
    </citation>
    <scope>NUCLEOTIDE SEQUENCE [LARGE SCALE GENOMIC DNA]</scope>
    <source>
        <strain evidence="1 2">CBS 109695</strain>
    </source>
</reference>
<name>A0A166RS13_9AGAM</name>
<gene>
    <name evidence="1" type="ORF">FIBSPDRAFT_244415</name>
</gene>